<evidence type="ECO:0000313" key="3">
    <source>
        <dbReference type="Proteomes" id="UP000594261"/>
    </source>
</evidence>
<dbReference type="EMBL" id="LRBV02000005">
    <property type="status" value="NOT_ANNOTATED_CDS"/>
    <property type="molecule type" value="Genomic_DNA"/>
</dbReference>
<keyword evidence="3" id="KW-1185">Reference proteome</keyword>
<dbReference type="AlphaFoldDB" id="A0A7N2LM96"/>
<dbReference type="EnsemblPlants" id="QL05p030014:mrna">
    <property type="protein sequence ID" value="QL05p030014:mrna"/>
    <property type="gene ID" value="QL05p030014"/>
</dbReference>
<dbReference type="Pfam" id="PF14111">
    <property type="entry name" value="DUF4283"/>
    <property type="match status" value="1"/>
</dbReference>
<proteinExistence type="predicted"/>
<dbReference type="PANTHER" id="PTHR31286">
    <property type="entry name" value="GLYCINE-RICH CELL WALL STRUCTURAL PROTEIN 1.8-LIKE"/>
    <property type="match status" value="1"/>
</dbReference>
<reference evidence="2" key="2">
    <citation type="submission" date="2021-01" db="UniProtKB">
        <authorList>
            <consortium name="EnsemblPlants"/>
        </authorList>
    </citation>
    <scope>IDENTIFICATION</scope>
</reference>
<dbReference type="Gramene" id="QL05p030014:mrna">
    <property type="protein sequence ID" value="QL05p030014:mrna"/>
    <property type="gene ID" value="QL05p030014"/>
</dbReference>
<protein>
    <recommendedName>
        <fullName evidence="1">DUF4283 domain-containing protein</fullName>
    </recommendedName>
</protein>
<dbReference type="InterPro" id="IPR025558">
    <property type="entry name" value="DUF4283"/>
</dbReference>
<accession>A0A7N2LM96</accession>
<reference evidence="2 3" key="1">
    <citation type="journal article" date="2016" name="G3 (Bethesda)">
        <title>First Draft Assembly and Annotation of the Genome of a California Endemic Oak Quercus lobata Nee (Fagaceae).</title>
        <authorList>
            <person name="Sork V.L."/>
            <person name="Fitz-Gibbon S.T."/>
            <person name="Puiu D."/>
            <person name="Crepeau M."/>
            <person name="Gugger P.F."/>
            <person name="Sherman R."/>
            <person name="Stevens K."/>
            <person name="Langley C.H."/>
            <person name="Pellegrini M."/>
            <person name="Salzberg S.L."/>
        </authorList>
    </citation>
    <scope>NUCLEOTIDE SEQUENCE [LARGE SCALE GENOMIC DNA]</scope>
    <source>
        <strain evidence="2 3">cv. SW786</strain>
    </source>
</reference>
<feature type="domain" description="DUF4283" evidence="1">
    <location>
        <begin position="20"/>
        <end position="78"/>
    </location>
</feature>
<name>A0A7N2LM96_QUELO</name>
<dbReference type="InParanoid" id="A0A7N2LM96"/>
<organism evidence="2 3">
    <name type="scientific">Quercus lobata</name>
    <name type="common">Valley oak</name>
    <dbReference type="NCBI Taxonomy" id="97700"/>
    <lineage>
        <taxon>Eukaryota</taxon>
        <taxon>Viridiplantae</taxon>
        <taxon>Streptophyta</taxon>
        <taxon>Embryophyta</taxon>
        <taxon>Tracheophyta</taxon>
        <taxon>Spermatophyta</taxon>
        <taxon>Magnoliopsida</taxon>
        <taxon>eudicotyledons</taxon>
        <taxon>Gunneridae</taxon>
        <taxon>Pentapetalae</taxon>
        <taxon>rosids</taxon>
        <taxon>fabids</taxon>
        <taxon>Fagales</taxon>
        <taxon>Fagaceae</taxon>
        <taxon>Quercus</taxon>
    </lineage>
</organism>
<dbReference type="PANTHER" id="PTHR31286:SF178">
    <property type="entry name" value="DUF4283 DOMAIN-CONTAINING PROTEIN"/>
    <property type="match status" value="1"/>
</dbReference>
<dbReference type="Proteomes" id="UP000594261">
    <property type="component" value="Chromosome 5"/>
</dbReference>
<evidence type="ECO:0000313" key="2">
    <source>
        <dbReference type="EnsemblPlants" id="QL05p030014:mrna"/>
    </source>
</evidence>
<sequence length="173" mass="20288">MLALHVKLINVMPYNQRAAKELLRSVWKFGTDLRIVDIGDGLFQFKFTLESQLKWVLNNGPRSFDNHPLVLRRWERRMTVNSITFTMLLIWVQIWGLLFDLISEEATWDIGRGLGQVVKIDHKAFTSEQARFIKIKVEIAIDKPLRRGGFVVNPEGDRVRIGFRYERLVELCF</sequence>
<dbReference type="InterPro" id="IPR040256">
    <property type="entry name" value="At4g02000-like"/>
</dbReference>
<evidence type="ECO:0000259" key="1">
    <source>
        <dbReference type="Pfam" id="PF14111"/>
    </source>
</evidence>